<reference evidence="2 3" key="1">
    <citation type="submission" date="2021-03" db="EMBL/GenBank/DDBJ databases">
        <title>The complete genome sequence of Acetobacter suratthaniensis TBRC 1719.</title>
        <authorList>
            <person name="Charoenyingcharoen P."/>
            <person name="Yukphan P."/>
        </authorList>
    </citation>
    <scope>NUCLEOTIDE SEQUENCE [LARGE SCALE GENOMIC DNA]</scope>
    <source>
        <strain evidence="2 3">TBRC 1719</strain>
    </source>
</reference>
<evidence type="ECO:0000259" key="1">
    <source>
        <dbReference type="Pfam" id="PF25917"/>
    </source>
</evidence>
<dbReference type="EMBL" id="JAFVMG010000005">
    <property type="protein sequence ID" value="MBO1328152.1"/>
    <property type="molecule type" value="Genomic_DNA"/>
</dbReference>
<accession>A0ABS3LL31</accession>
<dbReference type="PANTHER" id="PTHR30438:SF2">
    <property type="entry name" value="MEMBRANE PROTEIN"/>
    <property type="match status" value="1"/>
</dbReference>
<keyword evidence="3" id="KW-1185">Reference proteome</keyword>
<comment type="caution">
    <text evidence="2">The sequence shown here is derived from an EMBL/GenBank/DDBJ whole genome shotgun (WGS) entry which is preliminary data.</text>
</comment>
<dbReference type="Gene3D" id="2.40.50.100">
    <property type="match status" value="1"/>
</dbReference>
<dbReference type="PANTHER" id="PTHR30438">
    <property type="entry name" value="36 KDA ANTIGEN-RELATED"/>
    <property type="match status" value="1"/>
</dbReference>
<sequence>MALNALPAGILHGNGRLEFTRVDVAVKYPGRVIQLMAREGDTVAAGQIMAQQDTTTVQAQYAQAEAQQARAASAQARMQAELDARQAALKLDRDELRHAISMQARSLISDMETQRRRTAVEAAQAAVTAATQAVDEAGHAAQAAAAQVNEVHAALDELTITAPVTGRVEYRVVEPGSVLPAGGRVYALIDPVDPYMTVFFPTAQVMSLKTGDQARIVFDGLPSPVAAEVSYIDSSAQFTPKYVETATEREQLVYRVKLRVTQAEQARYGRLLKAGMTGEAYIQSSPDAPWPAVVATGR</sequence>
<gene>
    <name evidence="2" type="ORF">J2D75_06645</name>
</gene>
<dbReference type="Gene3D" id="2.40.30.170">
    <property type="match status" value="1"/>
</dbReference>
<evidence type="ECO:0000313" key="2">
    <source>
        <dbReference type="EMBL" id="MBO1328152.1"/>
    </source>
</evidence>
<dbReference type="InterPro" id="IPR058625">
    <property type="entry name" value="MdtA-like_BSH"/>
</dbReference>
<name>A0ABS3LL31_9PROT</name>
<dbReference type="Proteomes" id="UP000664399">
    <property type="component" value="Unassembled WGS sequence"/>
</dbReference>
<protein>
    <submittedName>
        <fullName evidence="2">HlyD family efflux transporter periplasmic adaptor subunit</fullName>
    </submittedName>
</protein>
<evidence type="ECO:0000313" key="3">
    <source>
        <dbReference type="Proteomes" id="UP000664399"/>
    </source>
</evidence>
<proteinExistence type="predicted"/>
<dbReference type="Pfam" id="PF25917">
    <property type="entry name" value="BSH_RND"/>
    <property type="match status" value="1"/>
</dbReference>
<dbReference type="SUPFAM" id="SSF111369">
    <property type="entry name" value="HlyD-like secretion proteins"/>
    <property type="match status" value="1"/>
</dbReference>
<organism evidence="2 3">
    <name type="scientific">Acetobacter suratthaniensis</name>
    <dbReference type="NCBI Taxonomy" id="1502841"/>
    <lineage>
        <taxon>Bacteria</taxon>
        <taxon>Pseudomonadati</taxon>
        <taxon>Pseudomonadota</taxon>
        <taxon>Alphaproteobacteria</taxon>
        <taxon>Acetobacterales</taxon>
        <taxon>Acetobacteraceae</taxon>
        <taxon>Acetobacter</taxon>
    </lineage>
</organism>
<feature type="domain" description="Multidrug resistance protein MdtA-like barrel-sandwich hybrid" evidence="1">
    <location>
        <begin position="22"/>
        <end position="182"/>
    </location>
</feature>